<dbReference type="InterPro" id="IPR001107">
    <property type="entry name" value="Band_7"/>
</dbReference>
<evidence type="ECO:0000259" key="3">
    <source>
        <dbReference type="SMART" id="SM00244"/>
    </source>
</evidence>
<dbReference type="SMART" id="SM00244">
    <property type="entry name" value="PHB"/>
    <property type="match status" value="1"/>
</dbReference>
<feature type="transmembrane region" description="Helical" evidence="2">
    <location>
        <begin position="12"/>
        <end position="34"/>
    </location>
</feature>
<sequence length="329" mass="36925">MEFFTFFDLFDFLVTTIILIVIALFFLRGIFFVVKQQHAVIIERFGKFHRIVPAGFHIKIPLIDHRAATVSLRTMKNGFDIDAKTEDNVTIGLEVSAQYHVSYERGAAPEDSGVYKSYYMLQEPVAQMRDFITDALRSSIPMYTLDEVFAKKDDIAQDVNATVSEQMSNYGFTLVSTLITRIALPAEVEDSMNQINAAQRTKAAAQDLAEADRIRRVTEAKAEAEAMEKAGEGIANQRKAIAIGIKDSLETIQETGVGNDEANQLFMFTQWTEMMNEYARSGRASTVVLPTDFKQSASMFEQIVTAHQVEDGVQPPAQPKRERRGKDAK</sequence>
<keyword evidence="2" id="KW-0812">Transmembrane</keyword>
<evidence type="ECO:0000313" key="4">
    <source>
        <dbReference type="EMBL" id="MBY4797555.1"/>
    </source>
</evidence>
<dbReference type="EMBL" id="JAIMFO010000005">
    <property type="protein sequence ID" value="MBY4797555.1"/>
    <property type="molecule type" value="Genomic_DNA"/>
</dbReference>
<evidence type="ECO:0000313" key="5">
    <source>
        <dbReference type="Proteomes" id="UP000700908"/>
    </source>
</evidence>
<dbReference type="RefSeq" id="WP_222199265.1">
    <property type="nucleotide sequence ID" value="NZ_JAIMFO010000005.1"/>
</dbReference>
<accession>A0ABS7MMA5</accession>
<dbReference type="Proteomes" id="UP000700908">
    <property type="component" value="Unassembled WGS sequence"/>
</dbReference>
<gene>
    <name evidence="4" type="ORF">K6V98_04190</name>
</gene>
<dbReference type="Pfam" id="PF01145">
    <property type="entry name" value="Band_7"/>
    <property type="match status" value="1"/>
</dbReference>
<reference evidence="4 5" key="1">
    <citation type="submission" date="2021-08" db="EMBL/GenBank/DDBJ databases">
        <title>Collinsella faecalis sp. nov. isolated from swine faeces.</title>
        <authorList>
            <person name="Oh B.S."/>
            <person name="Lee J.H."/>
        </authorList>
    </citation>
    <scope>NUCLEOTIDE SEQUENCE [LARGE SCALE GENOMIC DNA]</scope>
    <source>
        <strain evidence="4 5">AGMB00827</strain>
    </source>
</reference>
<keyword evidence="2" id="KW-0472">Membrane</keyword>
<protein>
    <submittedName>
        <fullName evidence="4">SPFH domain-containing protein</fullName>
    </submittedName>
</protein>
<dbReference type="SUPFAM" id="SSF117892">
    <property type="entry name" value="Band 7/SPFH domain"/>
    <property type="match status" value="1"/>
</dbReference>
<feature type="region of interest" description="Disordered" evidence="1">
    <location>
        <begin position="310"/>
        <end position="329"/>
    </location>
</feature>
<keyword evidence="2" id="KW-1133">Transmembrane helix</keyword>
<dbReference type="Gene3D" id="3.30.479.30">
    <property type="entry name" value="Band 7 domain"/>
    <property type="match status" value="1"/>
</dbReference>
<proteinExistence type="predicted"/>
<name>A0ABS7MMA5_9ACTN</name>
<dbReference type="PANTHER" id="PTHR43327">
    <property type="entry name" value="STOMATIN-LIKE PROTEIN 2, MITOCHONDRIAL"/>
    <property type="match status" value="1"/>
</dbReference>
<keyword evidence="5" id="KW-1185">Reference proteome</keyword>
<evidence type="ECO:0000256" key="2">
    <source>
        <dbReference type="SAM" id="Phobius"/>
    </source>
</evidence>
<dbReference type="InterPro" id="IPR036013">
    <property type="entry name" value="Band_7/SPFH_dom_sf"/>
</dbReference>
<feature type="domain" description="Band 7" evidence="3">
    <location>
        <begin position="29"/>
        <end position="196"/>
    </location>
</feature>
<comment type="caution">
    <text evidence="4">The sequence shown here is derived from an EMBL/GenBank/DDBJ whole genome shotgun (WGS) entry which is preliminary data.</text>
</comment>
<dbReference type="CDD" id="cd03407">
    <property type="entry name" value="SPFH_like_u4"/>
    <property type="match status" value="1"/>
</dbReference>
<evidence type="ECO:0000256" key="1">
    <source>
        <dbReference type="SAM" id="MobiDB-lite"/>
    </source>
</evidence>
<dbReference type="InterPro" id="IPR050710">
    <property type="entry name" value="Band7/mec-2_domain"/>
</dbReference>
<organism evidence="4 5">
    <name type="scientific">Collinsella ureilytica</name>
    <dbReference type="NCBI Taxonomy" id="2869515"/>
    <lineage>
        <taxon>Bacteria</taxon>
        <taxon>Bacillati</taxon>
        <taxon>Actinomycetota</taxon>
        <taxon>Coriobacteriia</taxon>
        <taxon>Coriobacteriales</taxon>
        <taxon>Coriobacteriaceae</taxon>
        <taxon>Collinsella</taxon>
    </lineage>
</organism>
<dbReference type="PANTHER" id="PTHR43327:SF31">
    <property type="entry name" value="HYPERSENSITIVE-INDUCED RESPONSE PROTEIN 2"/>
    <property type="match status" value="1"/>
</dbReference>